<name>A0A9W8AWI2_9FUNG</name>
<keyword evidence="3" id="KW-1185">Reference proteome</keyword>
<proteinExistence type="predicted"/>
<reference evidence="2" key="1">
    <citation type="submission" date="2022-07" db="EMBL/GenBank/DDBJ databases">
        <title>Phylogenomic reconstructions and comparative analyses of Kickxellomycotina fungi.</title>
        <authorList>
            <person name="Reynolds N.K."/>
            <person name="Stajich J.E."/>
            <person name="Barry K."/>
            <person name="Grigoriev I.V."/>
            <person name="Crous P."/>
            <person name="Smith M.E."/>
        </authorList>
    </citation>
    <scope>NUCLEOTIDE SEQUENCE</scope>
    <source>
        <strain evidence="2">RSA 567</strain>
    </source>
</reference>
<accession>A0A9W8AWI2</accession>
<evidence type="ECO:0000256" key="1">
    <source>
        <dbReference type="SAM" id="MobiDB-lite"/>
    </source>
</evidence>
<evidence type="ECO:0000313" key="2">
    <source>
        <dbReference type="EMBL" id="KAJ1966819.1"/>
    </source>
</evidence>
<feature type="non-terminal residue" evidence="2">
    <location>
        <position position="1"/>
    </location>
</feature>
<evidence type="ECO:0000313" key="3">
    <source>
        <dbReference type="Proteomes" id="UP001151582"/>
    </source>
</evidence>
<feature type="non-terminal residue" evidence="2">
    <location>
        <position position="65"/>
    </location>
</feature>
<feature type="region of interest" description="Disordered" evidence="1">
    <location>
        <begin position="14"/>
        <end position="52"/>
    </location>
</feature>
<gene>
    <name evidence="2" type="ORF">H4R34_006465</name>
</gene>
<dbReference type="AlphaFoldDB" id="A0A9W8AWI2"/>
<organism evidence="2 3">
    <name type="scientific">Dimargaris verticillata</name>
    <dbReference type="NCBI Taxonomy" id="2761393"/>
    <lineage>
        <taxon>Eukaryota</taxon>
        <taxon>Fungi</taxon>
        <taxon>Fungi incertae sedis</taxon>
        <taxon>Zoopagomycota</taxon>
        <taxon>Kickxellomycotina</taxon>
        <taxon>Dimargaritomycetes</taxon>
        <taxon>Dimargaritales</taxon>
        <taxon>Dimargaritaceae</taxon>
        <taxon>Dimargaris</taxon>
    </lineage>
</organism>
<dbReference type="EMBL" id="JANBQB010002489">
    <property type="protein sequence ID" value="KAJ1966819.1"/>
    <property type="molecule type" value="Genomic_DNA"/>
</dbReference>
<comment type="caution">
    <text evidence="2">The sequence shown here is derived from an EMBL/GenBank/DDBJ whole genome shotgun (WGS) entry which is preliminary data.</text>
</comment>
<sequence length="65" mass="7178">ECRDADPEIAPKYNSCMSKCLDSNDSDSSKDNPAEDNDELIGSDGKKHTVPEIGMDTLLKAYNER</sequence>
<protein>
    <submittedName>
        <fullName evidence="2">Uncharacterized protein</fullName>
    </submittedName>
</protein>
<dbReference type="OrthoDB" id="10453698at2759"/>
<dbReference type="Proteomes" id="UP001151582">
    <property type="component" value="Unassembled WGS sequence"/>
</dbReference>